<dbReference type="SUPFAM" id="SSF69304">
    <property type="entry name" value="Tricorn protease N-terminal domain"/>
    <property type="match status" value="1"/>
</dbReference>
<reference evidence="2" key="1">
    <citation type="journal article" date="2019" name="PLoS Negl. Trop. Dis.">
        <title>Revisiting the worldwide diversity of Leptospira species in the environment.</title>
        <authorList>
            <person name="Vincent A.T."/>
            <person name="Schiettekatte O."/>
            <person name="Bourhy P."/>
            <person name="Veyrier F.J."/>
            <person name="Picardeau M."/>
        </authorList>
    </citation>
    <scope>NUCLEOTIDE SEQUENCE [LARGE SCALE GENOMIC DNA]</scope>
    <source>
        <strain evidence="2">201702476</strain>
    </source>
</reference>
<dbReference type="PANTHER" id="PTHR36842:SF1">
    <property type="entry name" value="PROTEIN TOLB"/>
    <property type="match status" value="1"/>
</dbReference>
<dbReference type="Pfam" id="PF07676">
    <property type="entry name" value="PD40"/>
    <property type="match status" value="2"/>
</dbReference>
<accession>A0A4R9K6X1</accession>
<name>A0A4R9K6X1_9LEPT</name>
<organism evidence="2 3">
    <name type="scientific">Leptospira ognonensis</name>
    <dbReference type="NCBI Taxonomy" id="2484945"/>
    <lineage>
        <taxon>Bacteria</taxon>
        <taxon>Pseudomonadati</taxon>
        <taxon>Spirochaetota</taxon>
        <taxon>Spirochaetia</taxon>
        <taxon>Leptospirales</taxon>
        <taxon>Leptospiraceae</taxon>
        <taxon>Leptospira</taxon>
    </lineage>
</organism>
<dbReference type="Gene3D" id="2.120.10.30">
    <property type="entry name" value="TolB, C-terminal domain"/>
    <property type="match status" value="2"/>
</dbReference>
<proteinExistence type="inferred from homology"/>
<evidence type="ECO:0000313" key="3">
    <source>
        <dbReference type="Proteomes" id="UP000297693"/>
    </source>
</evidence>
<dbReference type="EMBL" id="RQGD01000020">
    <property type="protein sequence ID" value="TGL61326.1"/>
    <property type="molecule type" value="Genomic_DNA"/>
</dbReference>
<gene>
    <name evidence="2" type="ORF">EHQ58_05660</name>
</gene>
<dbReference type="InterPro" id="IPR019734">
    <property type="entry name" value="TPR_rpt"/>
</dbReference>
<dbReference type="OrthoDB" id="262125at2"/>
<protein>
    <submittedName>
        <fullName evidence="2">Biopolymer transporter TolR</fullName>
    </submittedName>
</protein>
<evidence type="ECO:0000256" key="1">
    <source>
        <dbReference type="ARBA" id="ARBA00009820"/>
    </source>
</evidence>
<dbReference type="SUPFAM" id="SSF48452">
    <property type="entry name" value="TPR-like"/>
    <property type="match status" value="2"/>
</dbReference>
<dbReference type="PANTHER" id="PTHR36842">
    <property type="entry name" value="PROTEIN TOLB HOMOLOG"/>
    <property type="match status" value="1"/>
</dbReference>
<dbReference type="InterPro" id="IPR011042">
    <property type="entry name" value="6-blade_b-propeller_TolB-like"/>
</dbReference>
<dbReference type="Proteomes" id="UP000297693">
    <property type="component" value="Unassembled WGS sequence"/>
</dbReference>
<dbReference type="InterPro" id="IPR011659">
    <property type="entry name" value="WD40"/>
</dbReference>
<dbReference type="Gene3D" id="1.25.40.10">
    <property type="entry name" value="Tetratricopeptide repeat domain"/>
    <property type="match status" value="1"/>
</dbReference>
<comment type="caution">
    <text evidence="2">The sequence shown here is derived from an EMBL/GenBank/DDBJ whole genome shotgun (WGS) entry which is preliminary data.</text>
</comment>
<dbReference type="SMART" id="SM00028">
    <property type="entry name" value="TPR"/>
    <property type="match status" value="8"/>
</dbReference>
<sequence length="2624" mass="305753">MAPVTFDYKAISNNYFSPNQSKPFPLTVQRGNNLYNSTTIDGRYLFYATDQKGNYDIWFRDLQSSVVVPVTNSPFSESKPSISPDGKYLVYVSEEFDSSGDLILLEMDIEEWTKELLEGNRFINQDTINLTNLKSKGEYSKQQIVDTDPVWSPDGKYVLFVSDRFSPGLPNLVVINPRKPEEIFQLTADGGVNPSFSAKGDYVYYISYKDDPRGEIYQLRLSDKSISRLTENNYLDYSPSVDAKNSFLYYSSIRTDTNLNGRLDERDTNLLVMRNLQTGRERVLSSGEASYFDVRYSNFNGGSILFSAPYFNSINIYFIPENGSVPRQNSIAEQYQYTKAFQDKQSLDSYFLGLDSIELFHSEDPLFPIYSARAKALKAQAFEKMGKSSEAKLIFLEMRNQKISPNSVFEIGYGRWLLGNPSSRNEELKKYISLVDSETVSLDTIPSLMHILIDEYEHVGMSQLSSHLIAELNEKFPDYHQIREIRRRLGGYEFTKDSKSIPNVYRLILANWHREKERFLQNPQVPFSTDSKRDLRYALEDMTTKIESGRNPEEVIAWTTDLLQNPEMQKEVLIQTTLQYLKAKALAETRKFAESNTVIDSIVPIPINIDLEPPGKPTIFEMTAFQVAYKNPILLRSNLLKYQNQKSLGNTSDALRNMKIYLEFYDPVLGVDLKVEEIQNAFLYFENKALEFERLGNLLQSSFHYFFNNQNMFLVKTRNLYLDSLYKEYAVYYQRKMVDTIFDYGKKLREEEEKALLNQLNILGKDKLNVIGNITDLTSVVTDNKYLRSVVDLKDLEQIEVLSSEALRWTELYYKQAVPRARPHLDLATLYGYAYFLINKYVIYESYYYATDTMTDARKKEILENYKKAEWELKWIIFAEPTYYDAYQLLGWLYQYIDLIKLRKTDTSSETDEEMYLSLYKRFFPEKNLEGNVELYSQILVFLDEGKTDPKVLSDLNLNLGNNYFLLNNYPKANERYTKVEETSKLLLSKNQFEGYRREAVFRYNFGRSLIYQGLYTKAIEQFELSIQLYFKNEYYQAVNLQASEDSQVNRDKLANVRSKLALLFSLKGLSELESQRYAESIVSFQTAIAYNNGINFVNPINLYNYLAIAFQKAGRFRNSYEMLTLAKSEYEKSRPNFLTRLKSVYFWNFLLSADSRVIGEGRFPGEFPDDFKYLLGLGVGIENHIEQREYSLALSELEKRNNFILDKSLDKTIMGRSILAKSKQIAAQIHYENRESDLAVESFEELIELVKKPENKDPKEKVFSGYAASVFSFVESNANRKEEALSKVRKLISELDSWKQAYIGNCAIVDCELSFRRSNIRYDITKGIAYYYLGELIRDSSKENAMESYATAAELLENPGEVNPSEIGLAGDPLKRKERIRLLYNLAAIYDRLGDILLSDRKLKEASELAYEFRLEEESFWINNLKLELLLRRKSIPKVERSSQIKSVVTELENAWQSKPELRLFSRRTSLDKFGNLLSDYYLVNEKYEIIPSIWEEIRNIYLFRDAMGSQFEFEDSKLNLAYADIVQWMKNYKKIISSLEEKTQRRENIVQINGIRDRENKKFPVLLAKIKEMSPARFAFFHPNERPEINFPDAWLGIYKWGRDSLFIQSQKSKLEIRLCEPTNLNTCGLKIIPEKIFVQGIGSDFSKADVDEIQKFLLLDGKSISFIFDRSHVKLFDEKNERNWKWTTLLADKKIESSSSNVRIPPTDELGSLLYDTDILVSSKLRKMSGSLFGDEISQRLPLREIFSTSGSEISIVGLHSDEMKAQSDWNRLGYLYEVLRSKRIQNLVSYSSKDVENALLSGKPDLTSLNRNPSVYLFGNWQSNEGKGNLKARLEEFLKKGSLFEKDKDYTEAYNQYYTASTLLENSDPRLPELELKLANLKVELFPSIAKHVFYEPLLKKYNEDDLQNRIRYQYFVSCYSDKDIRECEKLKQSWQGSSGVLYAKAFQFYTSLRFGKVSKIAEFNKARAELESNEDQFIQSYRLGTLYIQNYLFKEAEKELSRSYQFAKTPKEKNITKNRELEILFHKGLLFGDKGIHLTNLTSTSAYSLGFRKLWKEYDQKIYSREFTKFGYADSIYDLYRKKMYEGWKDQQNKGYFDPLMLTPEYLTSGSSVLEKLSHLNRTLMFSLLKRSIELQKKNEVNALISLLLKEETSEKRPMRALTFRLLQAEKLYLRGEIEAADELITQFEKEYEDIGFGNSFLDDYYTNLKYKTSYIFEKGNPDDYYFKSEISSLYPKIKSSSPENYIPLLNELMKTLKSEYLSENLRTELDFVFLYMLKQSLQKNSSETFFDVAIARDRLGSYSERYFGEKVFIRDLPRFDLYSERLKKRLPKNQELTALIDVGKKTYTLSFMENKSSGRELFVDNKEVTRDVLRYFVASELGGLETLLRDSVSDRYRNSIRLAKGRRHYLYVSGFHAKVPINFPDIELYHVSSISNFIDNPFLKKSKIDVYDGVPGLNYDSTKLGPDEKIRLDLIAWELGAKRENKSTNIDNQKIDWNQNSFVEYADSPIGKISLNAKRGMTYFANNKLGEKTFYSNDFFNLSYFVGTNVQDLYLLHSGIQTGSHNIKFTKRFFEKFEGRKPIQVRLDEAKEAARVESPEDRYWTGYRLYTSAIIEDN</sequence>
<comment type="similarity">
    <text evidence="1">Belongs to the TolB family.</text>
</comment>
<dbReference type="InterPro" id="IPR011990">
    <property type="entry name" value="TPR-like_helical_dom_sf"/>
</dbReference>
<keyword evidence="3" id="KW-1185">Reference proteome</keyword>
<evidence type="ECO:0000313" key="2">
    <source>
        <dbReference type="EMBL" id="TGL61326.1"/>
    </source>
</evidence>